<feature type="repeat" description="TPR" evidence="4">
    <location>
        <begin position="35"/>
        <end position="68"/>
    </location>
</feature>
<dbReference type="InterPro" id="IPR011990">
    <property type="entry name" value="TPR-like_helical_dom_sf"/>
</dbReference>
<dbReference type="SUPFAM" id="SSF48452">
    <property type="entry name" value="TPR-like"/>
    <property type="match status" value="1"/>
</dbReference>
<dbReference type="PATRIC" id="fig|512763.3.peg.3774"/>
<dbReference type="Gene3D" id="1.25.40.10">
    <property type="entry name" value="Tetratricopeptide repeat domain"/>
    <property type="match status" value="1"/>
</dbReference>
<feature type="chain" id="PRO_5006043041" description="OmpA-like domain-containing protein" evidence="6">
    <location>
        <begin position="27"/>
        <end position="641"/>
    </location>
</feature>
<dbReference type="InterPro" id="IPR006664">
    <property type="entry name" value="OMP_bac"/>
</dbReference>
<comment type="subcellular location">
    <subcellularLocation>
        <location evidence="1">Cell outer membrane</location>
    </subcellularLocation>
</comment>
<dbReference type="CDD" id="cd07185">
    <property type="entry name" value="OmpA_C-like"/>
    <property type="match status" value="1"/>
</dbReference>
<dbReference type="STRING" id="512763.DC20_17160"/>
<dbReference type="GO" id="GO:0009279">
    <property type="term" value="C:cell outer membrane"/>
    <property type="evidence" value="ECO:0007669"/>
    <property type="project" value="UniProtKB-SubCell"/>
</dbReference>
<dbReference type="Pfam" id="PF07676">
    <property type="entry name" value="PD40"/>
    <property type="match status" value="3"/>
</dbReference>
<evidence type="ECO:0000259" key="7">
    <source>
        <dbReference type="PROSITE" id="PS51123"/>
    </source>
</evidence>
<dbReference type="PANTHER" id="PTHR30329:SF21">
    <property type="entry name" value="LIPOPROTEIN YIAD-RELATED"/>
    <property type="match status" value="1"/>
</dbReference>
<dbReference type="Proteomes" id="UP000061382">
    <property type="component" value="Chromosome"/>
</dbReference>
<dbReference type="PRINTS" id="PR01021">
    <property type="entry name" value="OMPADOMAIN"/>
</dbReference>
<dbReference type="KEGG" id="rti:DC20_17160"/>
<evidence type="ECO:0000256" key="1">
    <source>
        <dbReference type="ARBA" id="ARBA00004442"/>
    </source>
</evidence>
<name>A0A0P0CY92_9BACT</name>
<feature type="domain" description="OmpA-like" evidence="7">
    <location>
        <begin position="527"/>
        <end position="641"/>
    </location>
</feature>
<evidence type="ECO:0000313" key="8">
    <source>
        <dbReference type="EMBL" id="ALJ00384.1"/>
    </source>
</evidence>
<dbReference type="SUPFAM" id="SSF103088">
    <property type="entry name" value="OmpA-like"/>
    <property type="match status" value="1"/>
</dbReference>
<organism evidence="8 9">
    <name type="scientific">Rufibacter tibetensis</name>
    <dbReference type="NCBI Taxonomy" id="512763"/>
    <lineage>
        <taxon>Bacteria</taxon>
        <taxon>Pseudomonadati</taxon>
        <taxon>Bacteroidota</taxon>
        <taxon>Cytophagia</taxon>
        <taxon>Cytophagales</taxon>
        <taxon>Hymenobacteraceae</taxon>
        <taxon>Rufibacter</taxon>
    </lineage>
</organism>
<dbReference type="Gene3D" id="2.60.40.1120">
    <property type="entry name" value="Carboxypeptidase-like, regulatory domain"/>
    <property type="match status" value="1"/>
</dbReference>
<gene>
    <name evidence="8" type="ORF">DC20_17160</name>
</gene>
<protein>
    <recommendedName>
        <fullName evidence="7">OmpA-like domain-containing protein</fullName>
    </recommendedName>
</protein>
<dbReference type="InterPro" id="IPR050330">
    <property type="entry name" value="Bact_OuterMem_StrucFunc"/>
</dbReference>
<dbReference type="InterPro" id="IPR019734">
    <property type="entry name" value="TPR_rpt"/>
</dbReference>
<evidence type="ECO:0000256" key="5">
    <source>
        <dbReference type="PROSITE-ProRule" id="PRU00473"/>
    </source>
</evidence>
<feature type="signal peptide" evidence="6">
    <location>
        <begin position="1"/>
        <end position="26"/>
    </location>
</feature>
<dbReference type="InterPro" id="IPR006665">
    <property type="entry name" value="OmpA-like"/>
</dbReference>
<evidence type="ECO:0000256" key="3">
    <source>
        <dbReference type="ARBA" id="ARBA00023237"/>
    </source>
</evidence>
<dbReference type="Gene3D" id="3.30.1330.60">
    <property type="entry name" value="OmpA-like domain"/>
    <property type="match status" value="1"/>
</dbReference>
<dbReference type="InterPro" id="IPR011042">
    <property type="entry name" value="6-blade_b-propeller_TolB-like"/>
</dbReference>
<dbReference type="EMBL" id="CP012643">
    <property type="protein sequence ID" value="ALJ00384.1"/>
    <property type="molecule type" value="Genomic_DNA"/>
</dbReference>
<evidence type="ECO:0000256" key="6">
    <source>
        <dbReference type="SAM" id="SignalP"/>
    </source>
</evidence>
<proteinExistence type="predicted"/>
<dbReference type="SUPFAM" id="SSF82171">
    <property type="entry name" value="DPP6 N-terminal domain-like"/>
    <property type="match status" value="1"/>
</dbReference>
<keyword evidence="3" id="KW-0998">Cell outer membrane</keyword>
<evidence type="ECO:0000313" key="9">
    <source>
        <dbReference type="Proteomes" id="UP000061382"/>
    </source>
</evidence>
<evidence type="ECO:0000256" key="4">
    <source>
        <dbReference type="PROSITE-ProRule" id="PRU00339"/>
    </source>
</evidence>
<accession>A0A0P0CY92</accession>
<keyword evidence="2 5" id="KW-0472">Membrane</keyword>
<reference evidence="8 9" key="1">
    <citation type="submission" date="2015-08" db="EMBL/GenBank/DDBJ databases">
        <title>Complete genome sequence of Rufibacter tibetensis strain 1351t, a radiation-resistant bacterium from tibet plateau.</title>
        <authorList>
            <person name="Dai J."/>
        </authorList>
    </citation>
    <scope>NUCLEOTIDE SEQUENCE [LARGE SCALE GENOMIC DNA]</scope>
    <source>
        <strain evidence="8 9">1351</strain>
    </source>
</reference>
<keyword evidence="4" id="KW-0802">TPR repeat</keyword>
<dbReference type="Gene3D" id="2.120.10.30">
    <property type="entry name" value="TolB, C-terminal domain"/>
    <property type="match status" value="1"/>
</dbReference>
<evidence type="ECO:0000256" key="2">
    <source>
        <dbReference type="ARBA" id="ARBA00023136"/>
    </source>
</evidence>
<dbReference type="PROSITE" id="PS51123">
    <property type="entry name" value="OMPA_2"/>
    <property type="match status" value="1"/>
</dbReference>
<dbReference type="InterPro" id="IPR011659">
    <property type="entry name" value="WD40"/>
</dbReference>
<dbReference type="Pfam" id="PF00691">
    <property type="entry name" value="OmpA"/>
    <property type="match status" value="1"/>
</dbReference>
<sequence length="641" mass="70766">MLLFSRLCLFLLLFIGVTSTSVGQKAAGGSVNSKAQKSFDEGIKYVQARNFEKALESFNEATKRDTTFGEAYVQAAGLYRILQKEEEAYQNYRRGLPKMEVKPSMYADFFNFAELAFARGRYDEASTFYDRFLQFGKKNTPQARHAAQQLKNVTFAQKAIKEPVNFNPKPLGDVVNKFGLQYSPVLTTDQNALLFTAREGSGPLDDEDLFLAYRKEGQWQAPVSVSTAINSELNEGAASLSGDGRVLVFTSCNRQDSYGSCDLYISYREGNEWSKPKNMGRNVNTSSWDSQPTLSADGRTIYFASNRKGGLGGEDIWLTKQQEDGTWSIPLNLGKNVNTPGRENSPFLHASGNTLYLSSDGREGMGGLDLFKVNREKDGWGIPQNMGYPLNTHRDESSIFISPDNKTGYYSGQSAAGGKVEVALLQFEVPEVWKGKTISSFAQGRVFDAVSKKPLKATVQVYDLDSAGVITQQVRSDGTSGEYTIVLNQKQRYALYVTAPDHVLESRHISGTSTSAPLALDFYLQPLSKGAKAVLSNIFFDTGKAELRPESQTELDKLFQFLKANPKIKVEIAGHTDNVGQAAANQKLSEARAKAVVKYLVSKGAPATLFQAKGYGQTQPAAPNTSDENRQLNRRIELRIL</sequence>
<keyword evidence="6" id="KW-0732">Signal</keyword>
<dbReference type="AlphaFoldDB" id="A0A0P0CY92"/>
<dbReference type="RefSeq" id="WP_071885492.1">
    <property type="nucleotide sequence ID" value="NZ_CP012643.1"/>
</dbReference>
<dbReference type="InterPro" id="IPR036737">
    <property type="entry name" value="OmpA-like_sf"/>
</dbReference>
<dbReference type="SMART" id="SM00028">
    <property type="entry name" value="TPR"/>
    <property type="match status" value="3"/>
</dbReference>
<dbReference type="PROSITE" id="PS50005">
    <property type="entry name" value="TPR"/>
    <property type="match status" value="1"/>
</dbReference>
<dbReference type="PANTHER" id="PTHR30329">
    <property type="entry name" value="STATOR ELEMENT OF FLAGELLAR MOTOR COMPLEX"/>
    <property type="match status" value="1"/>
</dbReference>
<keyword evidence="9" id="KW-1185">Reference proteome</keyword>